<protein>
    <submittedName>
        <fullName evidence="1">AP-3 complex subunit delta</fullName>
    </submittedName>
</protein>
<name>A0ACB8UM30_9EURO</name>
<proteinExistence type="predicted"/>
<organism evidence="1">
    <name type="scientific">Ophidiomyces ophidiicola</name>
    <dbReference type="NCBI Taxonomy" id="1387563"/>
    <lineage>
        <taxon>Eukaryota</taxon>
        <taxon>Fungi</taxon>
        <taxon>Dikarya</taxon>
        <taxon>Ascomycota</taxon>
        <taxon>Pezizomycotina</taxon>
        <taxon>Eurotiomycetes</taxon>
        <taxon>Eurotiomycetidae</taxon>
        <taxon>Onygenales</taxon>
        <taxon>Onygenaceae</taxon>
        <taxon>Ophidiomyces</taxon>
    </lineage>
</organism>
<reference evidence="1" key="1">
    <citation type="journal article" date="2022" name="bioRxiv">
        <title>Population genetic analysis of Ophidiomyces ophidiicola, the causative agent of snake fungal disease, indicates recent introductions to the USA.</title>
        <authorList>
            <person name="Ladner J.T."/>
            <person name="Palmer J.M."/>
            <person name="Ettinger C.L."/>
            <person name="Stajich J.E."/>
            <person name="Farrell T.M."/>
            <person name="Glorioso B.M."/>
            <person name="Lawson B."/>
            <person name="Price S.J."/>
            <person name="Stengle A.G."/>
            <person name="Grear D.A."/>
            <person name="Lorch J.M."/>
        </authorList>
    </citation>
    <scope>NUCLEOTIDE SEQUENCE</scope>
    <source>
        <strain evidence="1">NWHC 24266-5</strain>
    </source>
</reference>
<evidence type="ECO:0000313" key="1">
    <source>
        <dbReference type="EMBL" id="KAI2381243.1"/>
    </source>
</evidence>
<accession>A0ACB8UM30</accession>
<sequence length="829" mass="92574">MTLPLLVLPHIISPSLALSLLSDLTPRLSHSHSSVRKKAVVNLYRLSLVYPEAFHLAWPRIQERLMDEQEDDSVTASVINVVCELGWRRPRDFLQLAPRLFGLLVDGGNNWMAIKVLKLFTFLTPLEPRLVHKLIRPLTLIIKTTCAMSLLYESINGVIQGGILENSESEGESIAHLCVEKLSGMLFLEGDPNLKYVSLLAFNRIILSYPMLVSQQQTLIMDCLGDKDISIRLQALELISGMITTDNLQYVVGQLITQLQKSPIEEVVAKDFLMETKPVGDAYDQHIPESLQVNKKQSHTIFLPNDYQVEVLNRILDMCSRSTYSFILDFEWYLDVLVQLVQLVPASSSPLRVSTVASVESEDRLERCASRIGFELRNVAVRVKGIRSEAVHAAESLISMDNREILFPANSQSRVPVLEYASWIVGEFSEYLASPEQSLSSLIYPANVKLSPKVISSYIQAIPKVLVHLARNNQCSAKQTEIQLTKIVDFLKNLSLHSDLDIQERATGFLELFNLTAEALSQETAGKPPLLLSSAIPTLFSGLDLNPVAMSAQKKVPVPEDLKLYTPINPRLAFLLEQSQDITLDSLSKTEINVFYYEMPPVGDNSFPKEILSPYPAASSPSYQNIKDDTLTLDAITKRRAERREQNKEEPFYIGIDSPGNSSTPVPATNSEDLDLDSIPIIDLAINKRNIPGTTKLRPNNSDNQRRFEIIGDETIDVMNGQSTSCPPLKAGTKTGKPMVDINFGSVNGPLPKGRNPSVLTEEHEMAKAIEKVEQFRLKMQRTTEQIHVVDDVPPEGALVKRKKKKRVKLTNVDAGHANEISIKVNKET</sequence>
<comment type="caution">
    <text evidence="1">The sequence shown here is derived from an EMBL/GenBank/DDBJ whole genome shotgun (WGS) entry which is preliminary data.</text>
</comment>
<dbReference type="EMBL" id="JALBCA010000223">
    <property type="protein sequence ID" value="KAI2381243.1"/>
    <property type="molecule type" value="Genomic_DNA"/>
</dbReference>
<gene>
    <name evidence="1" type="primary">APL5_1</name>
    <name evidence="1" type="ORF">LOY88_006803</name>
</gene>